<evidence type="ECO:0000259" key="1">
    <source>
        <dbReference type="Pfam" id="PF01702"/>
    </source>
</evidence>
<dbReference type="GO" id="GO:0006400">
    <property type="term" value="P:tRNA modification"/>
    <property type="evidence" value="ECO:0007669"/>
    <property type="project" value="InterPro"/>
</dbReference>
<dbReference type="Proteomes" id="UP000243250">
    <property type="component" value="Unassembled WGS sequence"/>
</dbReference>
<dbReference type="Gene3D" id="3.20.20.105">
    <property type="entry name" value="Queuine tRNA-ribosyltransferase-like"/>
    <property type="match status" value="1"/>
</dbReference>
<dbReference type="Pfam" id="PF01702">
    <property type="entry name" value="TGT"/>
    <property type="match status" value="1"/>
</dbReference>
<proteinExistence type="predicted"/>
<reference evidence="3" key="1">
    <citation type="submission" date="2016-10" db="EMBL/GenBank/DDBJ databases">
        <authorList>
            <person name="Varghese N."/>
            <person name="Submissions S."/>
        </authorList>
    </citation>
    <scope>NUCLEOTIDE SEQUENCE [LARGE SCALE GENOMIC DNA]</scope>
    <source>
        <strain evidence="3">CGMCC 1.8711</strain>
    </source>
</reference>
<organism evidence="2 3">
    <name type="scientific">Halogeometricum limi</name>
    <dbReference type="NCBI Taxonomy" id="555875"/>
    <lineage>
        <taxon>Archaea</taxon>
        <taxon>Methanobacteriati</taxon>
        <taxon>Methanobacteriota</taxon>
        <taxon>Stenosarchaea group</taxon>
        <taxon>Halobacteria</taxon>
        <taxon>Halobacteriales</taxon>
        <taxon>Haloferacaceae</taxon>
        <taxon>Halogeometricum</taxon>
    </lineage>
</organism>
<name>A0A1I6HV60_9EURY</name>
<gene>
    <name evidence="2" type="ORF">SAMN04488124_2500</name>
</gene>
<sequence>MKQLSKEGVNVMFDSGGYHVQTNNGDFDELYNYIMPFYDKNRWAHQYVLPDNVPLSDDDDETVERKVKETRTNAKLSYHFLPEELKSRAVPVIQGSKYPHITDCIDTYSELDQIQTVGFGSFETFGKNNGINFISERVAETLRYAVNLAHERGLKIHAFGVGGPTAIPVLGKLGVDSFDCSSWLRAAGYGDIYFPFRTPRNVTHKTDRTGPKVFRSDLEELKKETGHKCPFCASYDKLRDSRIIRILHNLIVLRDMAESINSYSTEEMLDLMNDKSRYTTILRSIS</sequence>
<dbReference type="AlphaFoldDB" id="A0A1I6HV60"/>
<evidence type="ECO:0000313" key="3">
    <source>
        <dbReference type="Proteomes" id="UP000243250"/>
    </source>
</evidence>
<dbReference type="InterPro" id="IPR036511">
    <property type="entry name" value="TGT-like_sf"/>
</dbReference>
<evidence type="ECO:0000313" key="2">
    <source>
        <dbReference type="EMBL" id="SFR58352.1"/>
    </source>
</evidence>
<accession>A0A1I6HV60</accession>
<feature type="domain" description="tRNA-guanine(15) transglycosylase-like" evidence="1">
    <location>
        <begin position="51"/>
        <end position="237"/>
    </location>
</feature>
<dbReference type="EMBL" id="FOYS01000004">
    <property type="protein sequence ID" value="SFR58352.1"/>
    <property type="molecule type" value="Genomic_DNA"/>
</dbReference>
<protein>
    <submittedName>
        <fullName evidence="2">tRNA-guanine family transglycosylase</fullName>
    </submittedName>
</protein>
<keyword evidence="3" id="KW-1185">Reference proteome</keyword>
<dbReference type="SUPFAM" id="SSF51713">
    <property type="entry name" value="tRNA-guanine transglycosylase"/>
    <property type="match status" value="1"/>
</dbReference>
<dbReference type="InterPro" id="IPR002616">
    <property type="entry name" value="tRNA_ribo_trans-like"/>
</dbReference>
<dbReference type="STRING" id="555875.SAMN04488124_2500"/>